<dbReference type="Proteomes" id="UP000235786">
    <property type="component" value="Unassembled WGS sequence"/>
</dbReference>
<accession>A0A2J6RVL3</accession>
<organism evidence="1 2">
    <name type="scientific">Hyaloscypha variabilis (strain UAMH 11265 / GT02V1 / F)</name>
    <name type="common">Meliniomyces variabilis</name>
    <dbReference type="NCBI Taxonomy" id="1149755"/>
    <lineage>
        <taxon>Eukaryota</taxon>
        <taxon>Fungi</taxon>
        <taxon>Dikarya</taxon>
        <taxon>Ascomycota</taxon>
        <taxon>Pezizomycotina</taxon>
        <taxon>Leotiomycetes</taxon>
        <taxon>Helotiales</taxon>
        <taxon>Hyaloscyphaceae</taxon>
        <taxon>Hyaloscypha</taxon>
        <taxon>Hyaloscypha variabilis</taxon>
    </lineage>
</organism>
<gene>
    <name evidence="1" type="ORF">L207DRAFT_510801</name>
</gene>
<evidence type="ECO:0000313" key="2">
    <source>
        <dbReference type="Proteomes" id="UP000235786"/>
    </source>
</evidence>
<protein>
    <submittedName>
        <fullName evidence="1">Uncharacterized protein</fullName>
    </submittedName>
</protein>
<dbReference type="AlphaFoldDB" id="A0A2J6RVL3"/>
<sequence length="93" mass="10278">MRCSAGAVLCCAAGWRASACVSRELGLQRAELAVSKVLRIQGQEQKQVGPRLQAPAPSQQQLQHYVPAASSQRRRDLPWWLLHEMLKRLSSAG</sequence>
<keyword evidence="2" id="KW-1185">Reference proteome</keyword>
<reference evidence="1 2" key="1">
    <citation type="submission" date="2016-04" db="EMBL/GenBank/DDBJ databases">
        <title>A degradative enzymes factory behind the ericoid mycorrhizal symbiosis.</title>
        <authorList>
            <consortium name="DOE Joint Genome Institute"/>
            <person name="Martino E."/>
            <person name="Morin E."/>
            <person name="Grelet G."/>
            <person name="Kuo A."/>
            <person name="Kohler A."/>
            <person name="Daghino S."/>
            <person name="Barry K."/>
            <person name="Choi C."/>
            <person name="Cichocki N."/>
            <person name="Clum A."/>
            <person name="Copeland A."/>
            <person name="Hainaut M."/>
            <person name="Haridas S."/>
            <person name="Labutti K."/>
            <person name="Lindquist E."/>
            <person name="Lipzen A."/>
            <person name="Khouja H.-R."/>
            <person name="Murat C."/>
            <person name="Ohm R."/>
            <person name="Olson A."/>
            <person name="Spatafora J."/>
            <person name="Veneault-Fourrey C."/>
            <person name="Henrissat B."/>
            <person name="Grigoriev I."/>
            <person name="Martin F."/>
            <person name="Perotto S."/>
        </authorList>
    </citation>
    <scope>NUCLEOTIDE SEQUENCE [LARGE SCALE GENOMIC DNA]</scope>
    <source>
        <strain evidence="1 2">F</strain>
    </source>
</reference>
<dbReference type="EMBL" id="KZ613943">
    <property type="protein sequence ID" value="PMD42572.1"/>
    <property type="molecule type" value="Genomic_DNA"/>
</dbReference>
<name>A0A2J6RVL3_HYAVF</name>
<evidence type="ECO:0000313" key="1">
    <source>
        <dbReference type="EMBL" id="PMD42572.1"/>
    </source>
</evidence>
<proteinExistence type="predicted"/>